<keyword evidence="3" id="KW-1185">Reference proteome</keyword>
<evidence type="ECO:0000313" key="2">
    <source>
        <dbReference type="EMBL" id="KAJ6733942.1"/>
    </source>
</evidence>
<gene>
    <name evidence="2" type="ORF">OIU74_005690</name>
</gene>
<dbReference type="AlphaFoldDB" id="A0A9Q0UQ22"/>
<feature type="region of interest" description="Disordered" evidence="1">
    <location>
        <begin position="208"/>
        <end position="227"/>
    </location>
</feature>
<reference evidence="2" key="2">
    <citation type="journal article" date="2023" name="Int. J. Mol. Sci.">
        <title>De Novo Assembly and Annotation of 11 Diverse Shrub Willow (Salix) Genomes Reveals Novel Gene Organization in Sex-Linked Regions.</title>
        <authorList>
            <person name="Hyden B."/>
            <person name="Feng K."/>
            <person name="Yates T.B."/>
            <person name="Jawdy S."/>
            <person name="Cereghino C."/>
            <person name="Smart L.B."/>
            <person name="Muchero W."/>
        </authorList>
    </citation>
    <scope>NUCLEOTIDE SEQUENCE</scope>
    <source>
        <tissue evidence="2">Shoot tip</tissue>
    </source>
</reference>
<dbReference type="EMBL" id="JAPFFM010000011">
    <property type="protein sequence ID" value="KAJ6733942.1"/>
    <property type="molecule type" value="Genomic_DNA"/>
</dbReference>
<evidence type="ECO:0000313" key="3">
    <source>
        <dbReference type="Proteomes" id="UP001151752"/>
    </source>
</evidence>
<accession>A0A9Q0UQ22</accession>
<reference evidence="2" key="1">
    <citation type="submission" date="2022-11" db="EMBL/GenBank/DDBJ databases">
        <authorList>
            <person name="Hyden B.L."/>
            <person name="Feng K."/>
            <person name="Yates T."/>
            <person name="Jawdy S."/>
            <person name="Smart L.B."/>
            <person name="Muchero W."/>
        </authorList>
    </citation>
    <scope>NUCLEOTIDE SEQUENCE</scope>
    <source>
        <tissue evidence="2">Shoot tip</tissue>
    </source>
</reference>
<proteinExistence type="predicted"/>
<dbReference type="Proteomes" id="UP001151752">
    <property type="component" value="Chromosome 7"/>
</dbReference>
<sequence length="288" mass="31040">MSGGEREKQWKCGKAISVVNLQRVGTMVRDIGEPCLSQSPIKVVIAAGRMLKPEKWQSTSDTNGKVSHFRKALKLIVLGMLQIIYERARSHFGCFDSTAIVAKKIDKKYQALDLPKQDISLACNHTPSTAAPSTNGTCGACVNAPPEYKRETAGCDGDQGDHIECPYGTFDGKRAWSCNGEEKRCGRKEECNFVQHSGCIRHLFSDKMGGSSSRTPDGDSGEGGACDSEEVLEGEGWGWDDGDPGSRSSALRGEGAGINLDGRICLPTLVSNNITPAIKIASTFSSYR</sequence>
<evidence type="ECO:0000256" key="1">
    <source>
        <dbReference type="SAM" id="MobiDB-lite"/>
    </source>
</evidence>
<protein>
    <submittedName>
        <fullName evidence="2">Uncharacterized protein</fullName>
    </submittedName>
</protein>
<comment type="caution">
    <text evidence="2">The sequence shown here is derived from an EMBL/GenBank/DDBJ whole genome shotgun (WGS) entry which is preliminary data.</text>
</comment>
<name>A0A9Q0UQ22_9ROSI</name>
<organism evidence="2 3">
    <name type="scientific">Salix koriyanagi</name>
    <dbReference type="NCBI Taxonomy" id="2511006"/>
    <lineage>
        <taxon>Eukaryota</taxon>
        <taxon>Viridiplantae</taxon>
        <taxon>Streptophyta</taxon>
        <taxon>Embryophyta</taxon>
        <taxon>Tracheophyta</taxon>
        <taxon>Spermatophyta</taxon>
        <taxon>Magnoliopsida</taxon>
        <taxon>eudicotyledons</taxon>
        <taxon>Gunneridae</taxon>
        <taxon>Pentapetalae</taxon>
        <taxon>rosids</taxon>
        <taxon>fabids</taxon>
        <taxon>Malpighiales</taxon>
        <taxon>Salicaceae</taxon>
        <taxon>Saliceae</taxon>
        <taxon>Salix</taxon>
    </lineage>
</organism>